<gene>
    <name evidence="2" type="ORF">PR048_023893</name>
</gene>
<sequence>MQGNYTEIVGAARPRSRSEGAIRATLTGTYSASSLLRAKHAAFPSTSLDLCSTASGVEPLVFVRGNMNTEAYCIILDNEILPTLRRIFGMDPCYFQDDNARCHVARATMQWYADNNVGRLDWPAQSADLNPIEHLWDELDRRARARPARPKSIAQLMEWLQEEWRRIPVDVLQTLVESMPDRAAAVIAARDVDARCLCVVRCWERSVLGSLARVCEVVIFWLASRGERSAIDALIRRILAVLATDTARLPPRRTGFNPRPVHSGLLQVGIVADDATGRRDFSRRSPVSPHTPHQSGAAPSSPHFTLIGSQDIAVKSRPNIFTHSLTLPSTGYSLSVSWFKLDVLNTTQIRHTCGKCNHRTSLLLQSNWNVPIWFVLPEAHSRRRLTTAGHTHLHVFLVRFPNDKRSHSQCYLFNISGPVYRPVEGVSATVFRKVLLQSRSGPDSMFEGVIKQAVQLRPDHFVAVYYPTKTSVQPERDGTQQLPETLAYKESSIRQRESVNTLSQLTVSTTPDTHSKAPYSNQEEEEAIPLIIQRSASVLDDVIRAVLPVPQPQPAPWSRLTHVFVQVLRKASLSHANLRHKAYEGPNCPWGEGGERKGNPPPNVNKIGRKMRFRGRMQPKKRGMGNCPCPPPQRRACRPYWLHHKEAQKGGRLQTRSAFDKDGQLGDSLLCPAARVQKPSKGSTGEGGRGEFVKHARELDPLTIHPPSPSTYHSTLHSHHCPIPQTRHLLIDIKPTWIDRSICSLNCGRLVGAPPHPTNSCNTSSDYSLKFRLPFLNFNRTPPPHATSNSVSYIYALVRQPPPHHYICFIAILSAPNIPLTIARYGSDHTIGLYQRSIPVKKPDQPMNLNSHPNRPTILAKDCPHPRLPAGPKTDSTQQPMMSLKDLNALDNHRSADAGVYQLGSPSATASLISSTIVQVVYTTVIYLIFTLRTSCGVAEINLVAALALSYLPGKDAATPSVKIRGRSVRAVSPLASHQDEPGSIPGRVTGFSHVRIVRDDAVGRRAFPRPFIPAPLHTRLNHPHRLSRPRC</sequence>
<name>A0ABQ9GVC6_9NEOP</name>
<dbReference type="Gene3D" id="3.30.420.10">
    <property type="entry name" value="Ribonuclease H-like superfamily/Ribonuclease H"/>
    <property type="match status" value="1"/>
</dbReference>
<proteinExistence type="predicted"/>
<keyword evidence="3" id="KW-1185">Reference proteome</keyword>
<dbReference type="Proteomes" id="UP001159363">
    <property type="component" value="Chromosome 8"/>
</dbReference>
<reference evidence="2 3" key="1">
    <citation type="submission" date="2023-02" db="EMBL/GenBank/DDBJ databases">
        <title>LHISI_Scaffold_Assembly.</title>
        <authorList>
            <person name="Stuart O.P."/>
            <person name="Cleave R."/>
            <person name="Magrath M.J.L."/>
            <person name="Mikheyev A.S."/>
        </authorList>
    </citation>
    <scope>NUCLEOTIDE SEQUENCE [LARGE SCALE GENOMIC DNA]</scope>
    <source>
        <strain evidence="2">Daus_M_001</strain>
        <tissue evidence="2">Leg muscle</tissue>
    </source>
</reference>
<dbReference type="EMBL" id="JARBHB010000009">
    <property type="protein sequence ID" value="KAJ8875985.1"/>
    <property type="molecule type" value="Genomic_DNA"/>
</dbReference>
<evidence type="ECO:0000313" key="2">
    <source>
        <dbReference type="EMBL" id="KAJ8875985.1"/>
    </source>
</evidence>
<evidence type="ECO:0000313" key="3">
    <source>
        <dbReference type="Proteomes" id="UP001159363"/>
    </source>
</evidence>
<dbReference type="InterPro" id="IPR036397">
    <property type="entry name" value="RNaseH_sf"/>
</dbReference>
<evidence type="ECO:0008006" key="4">
    <source>
        <dbReference type="Google" id="ProtNLM"/>
    </source>
</evidence>
<organism evidence="2 3">
    <name type="scientific">Dryococelus australis</name>
    <dbReference type="NCBI Taxonomy" id="614101"/>
    <lineage>
        <taxon>Eukaryota</taxon>
        <taxon>Metazoa</taxon>
        <taxon>Ecdysozoa</taxon>
        <taxon>Arthropoda</taxon>
        <taxon>Hexapoda</taxon>
        <taxon>Insecta</taxon>
        <taxon>Pterygota</taxon>
        <taxon>Neoptera</taxon>
        <taxon>Polyneoptera</taxon>
        <taxon>Phasmatodea</taxon>
        <taxon>Verophasmatodea</taxon>
        <taxon>Anareolatae</taxon>
        <taxon>Phasmatidae</taxon>
        <taxon>Eurycanthinae</taxon>
        <taxon>Dryococelus</taxon>
    </lineage>
</organism>
<protein>
    <recommendedName>
        <fullName evidence="4">Transposase</fullName>
    </recommendedName>
</protein>
<accession>A0ABQ9GVC6</accession>
<evidence type="ECO:0000256" key="1">
    <source>
        <dbReference type="SAM" id="MobiDB-lite"/>
    </source>
</evidence>
<feature type="region of interest" description="Disordered" evidence="1">
    <location>
        <begin position="279"/>
        <end position="302"/>
    </location>
</feature>
<comment type="caution">
    <text evidence="2">The sequence shown here is derived from an EMBL/GenBank/DDBJ whole genome shotgun (WGS) entry which is preliminary data.</text>
</comment>